<evidence type="ECO:0000256" key="2">
    <source>
        <dbReference type="ARBA" id="ARBA00022448"/>
    </source>
</evidence>
<name>A0ABD1B8Q3_CARAN</name>
<dbReference type="GO" id="GO:0006887">
    <property type="term" value="P:exocytosis"/>
    <property type="evidence" value="ECO:0007669"/>
    <property type="project" value="UniProtKB-KW"/>
</dbReference>
<feature type="domain" description="Exocyst complex subunit Exo70 C-terminal" evidence="4">
    <location>
        <begin position="19"/>
        <end position="77"/>
    </location>
</feature>
<keyword evidence="3" id="KW-0653">Protein transport</keyword>
<gene>
    <name evidence="5" type="ORF">V5N11_006791</name>
</gene>
<evidence type="ECO:0000256" key="3">
    <source>
        <dbReference type="RuleBase" id="RU365026"/>
    </source>
</evidence>
<keyword evidence="3" id="KW-0268">Exocytosis</keyword>
<proteinExistence type="inferred from homology"/>
<comment type="similarity">
    <text evidence="1 3">Belongs to the EXO70 family.</text>
</comment>
<comment type="function">
    <text evidence="3">Component of the exocyst complex.</text>
</comment>
<evidence type="ECO:0000259" key="4">
    <source>
        <dbReference type="Pfam" id="PF03081"/>
    </source>
</evidence>
<dbReference type="PANTHER" id="PTHR12542">
    <property type="entry name" value="EXOCYST COMPLEX PROTEIN EXO70"/>
    <property type="match status" value="1"/>
</dbReference>
<dbReference type="EMBL" id="JBANAX010000394">
    <property type="protein sequence ID" value="KAL1210465.1"/>
    <property type="molecule type" value="Genomic_DNA"/>
</dbReference>
<reference evidence="5 6" key="1">
    <citation type="submission" date="2024-04" db="EMBL/GenBank/DDBJ databases">
        <title>Genome assembly C_amara_ONT_v2.</title>
        <authorList>
            <person name="Yant L."/>
            <person name="Moore C."/>
            <person name="Slenker M."/>
        </authorList>
    </citation>
    <scope>NUCLEOTIDE SEQUENCE [LARGE SCALE GENOMIC DNA]</scope>
    <source>
        <tissue evidence="5">Leaf</tissue>
    </source>
</reference>
<comment type="caution">
    <text evidence="5">The sequence shown here is derived from an EMBL/GenBank/DDBJ whole genome shotgun (WGS) entry which is preliminary data.</text>
</comment>
<accession>A0ABD1B8Q3</accession>
<keyword evidence="2 3" id="KW-0813">Transport</keyword>
<organism evidence="5 6">
    <name type="scientific">Cardamine amara subsp. amara</name>
    <dbReference type="NCBI Taxonomy" id="228776"/>
    <lineage>
        <taxon>Eukaryota</taxon>
        <taxon>Viridiplantae</taxon>
        <taxon>Streptophyta</taxon>
        <taxon>Embryophyta</taxon>
        <taxon>Tracheophyta</taxon>
        <taxon>Spermatophyta</taxon>
        <taxon>Magnoliopsida</taxon>
        <taxon>eudicotyledons</taxon>
        <taxon>Gunneridae</taxon>
        <taxon>Pentapetalae</taxon>
        <taxon>rosids</taxon>
        <taxon>malvids</taxon>
        <taxon>Brassicales</taxon>
        <taxon>Brassicaceae</taxon>
        <taxon>Cardamineae</taxon>
        <taxon>Cardamine</taxon>
    </lineage>
</organism>
<dbReference type="Proteomes" id="UP001558713">
    <property type="component" value="Unassembled WGS sequence"/>
</dbReference>
<dbReference type="AlphaFoldDB" id="A0ABD1B8Q3"/>
<dbReference type="PANTHER" id="PTHR12542:SF85">
    <property type="entry name" value="EXOCYST SUBUNIT EXO70 FAMILY PROTEIN"/>
    <property type="match status" value="1"/>
</dbReference>
<sequence>MAERTRPVQRVLCHFLPERSWGKLPSHLSREGLILFSGGHATARDLVKKRLKAFNDAFDDMYKKQSTWVLPEKDLRD</sequence>
<evidence type="ECO:0000256" key="1">
    <source>
        <dbReference type="ARBA" id="ARBA00006756"/>
    </source>
</evidence>
<evidence type="ECO:0000313" key="6">
    <source>
        <dbReference type="Proteomes" id="UP001558713"/>
    </source>
</evidence>
<protein>
    <recommendedName>
        <fullName evidence="3">Exocyst subunit Exo70 family protein</fullName>
    </recommendedName>
</protein>
<keyword evidence="6" id="KW-1185">Reference proteome</keyword>
<evidence type="ECO:0000313" key="5">
    <source>
        <dbReference type="EMBL" id="KAL1210465.1"/>
    </source>
</evidence>
<dbReference type="SUPFAM" id="SSF74788">
    <property type="entry name" value="Cullin repeat-like"/>
    <property type="match status" value="1"/>
</dbReference>
<dbReference type="InterPro" id="IPR016159">
    <property type="entry name" value="Cullin_repeat-like_dom_sf"/>
</dbReference>
<dbReference type="InterPro" id="IPR004140">
    <property type="entry name" value="Exo70"/>
</dbReference>
<dbReference type="Pfam" id="PF03081">
    <property type="entry name" value="Exo70_C"/>
    <property type="match status" value="1"/>
</dbReference>
<dbReference type="GO" id="GO:0015031">
    <property type="term" value="P:protein transport"/>
    <property type="evidence" value="ECO:0007669"/>
    <property type="project" value="UniProtKB-KW"/>
</dbReference>
<dbReference type="InterPro" id="IPR046364">
    <property type="entry name" value="Exo70_C"/>
</dbReference>
<dbReference type="Gene3D" id="1.20.1280.170">
    <property type="entry name" value="Exocyst complex component Exo70"/>
    <property type="match status" value="1"/>
</dbReference>